<evidence type="ECO:0000256" key="2">
    <source>
        <dbReference type="ARBA" id="ARBA00022737"/>
    </source>
</evidence>
<keyword evidence="2" id="KW-0677">Repeat</keyword>
<feature type="repeat" description="WD" evidence="3">
    <location>
        <begin position="1055"/>
        <end position="1089"/>
    </location>
</feature>
<evidence type="ECO:0000256" key="1">
    <source>
        <dbReference type="ARBA" id="ARBA00022574"/>
    </source>
</evidence>
<feature type="repeat" description="WD" evidence="3">
    <location>
        <begin position="688"/>
        <end position="729"/>
    </location>
</feature>
<dbReference type="PROSITE" id="PS50082">
    <property type="entry name" value="WD_REPEATS_2"/>
    <property type="match status" value="11"/>
</dbReference>
<feature type="transmembrane region" description="Helical" evidence="4">
    <location>
        <begin position="470"/>
        <end position="490"/>
    </location>
</feature>
<dbReference type="AlphaFoldDB" id="A0A4R5ASY4"/>
<dbReference type="CDD" id="cd00200">
    <property type="entry name" value="WD40"/>
    <property type="match status" value="2"/>
</dbReference>
<feature type="repeat" description="WD" evidence="3">
    <location>
        <begin position="819"/>
        <end position="860"/>
    </location>
</feature>
<organism evidence="6 7">
    <name type="scientific">Actinomadura darangshiensis</name>
    <dbReference type="NCBI Taxonomy" id="705336"/>
    <lineage>
        <taxon>Bacteria</taxon>
        <taxon>Bacillati</taxon>
        <taxon>Actinomycetota</taxon>
        <taxon>Actinomycetes</taxon>
        <taxon>Streptosporangiales</taxon>
        <taxon>Thermomonosporaceae</taxon>
        <taxon>Actinomadura</taxon>
    </lineage>
</organism>
<feature type="repeat" description="WD" evidence="3">
    <location>
        <begin position="916"/>
        <end position="957"/>
    </location>
</feature>
<dbReference type="SMART" id="SM00320">
    <property type="entry name" value="WD40"/>
    <property type="match status" value="13"/>
</dbReference>
<dbReference type="InterPro" id="IPR049052">
    <property type="entry name" value="nSTAND1"/>
</dbReference>
<feature type="repeat" description="WD" evidence="3">
    <location>
        <begin position="640"/>
        <end position="681"/>
    </location>
</feature>
<dbReference type="PANTHER" id="PTHR19879:SF9">
    <property type="entry name" value="TRANSCRIPTION INITIATION FACTOR TFIID SUBUNIT 5"/>
    <property type="match status" value="1"/>
</dbReference>
<dbReference type="SUPFAM" id="SSF52540">
    <property type="entry name" value="P-loop containing nucleoside triphosphate hydrolases"/>
    <property type="match status" value="1"/>
</dbReference>
<dbReference type="OrthoDB" id="414967at2"/>
<evidence type="ECO:0000256" key="4">
    <source>
        <dbReference type="SAM" id="Phobius"/>
    </source>
</evidence>
<name>A0A4R5ASY4_9ACTN</name>
<keyword evidence="4" id="KW-0472">Membrane</keyword>
<feature type="repeat" description="WD" evidence="3">
    <location>
        <begin position="731"/>
        <end position="772"/>
    </location>
</feature>
<feature type="repeat" description="WD" evidence="3">
    <location>
        <begin position="1091"/>
        <end position="1132"/>
    </location>
</feature>
<evidence type="ECO:0000259" key="5">
    <source>
        <dbReference type="Pfam" id="PF20703"/>
    </source>
</evidence>
<dbReference type="InterPro" id="IPR019775">
    <property type="entry name" value="WD40_repeat_CS"/>
</dbReference>
<proteinExistence type="predicted"/>
<feature type="domain" description="Novel STAND NTPase 1" evidence="5">
    <location>
        <begin position="17"/>
        <end position="417"/>
    </location>
</feature>
<evidence type="ECO:0000313" key="7">
    <source>
        <dbReference type="Proteomes" id="UP000295578"/>
    </source>
</evidence>
<evidence type="ECO:0000256" key="3">
    <source>
        <dbReference type="PROSITE-ProRule" id="PRU00221"/>
    </source>
</evidence>
<dbReference type="InterPro" id="IPR020472">
    <property type="entry name" value="WD40_PAC1"/>
</dbReference>
<keyword evidence="4" id="KW-1133">Transmembrane helix</keyword>
<dbReference type="InterPro" id="IPR001680">
    <property type="entry name" value="WD40_rpt"/>
</dbReference>
<gene>
    <name evidence="6" type="ORF">E1293_29145</name>
</gene>
<reference evidence="6 7" key="1">
    <citation type="submission" date="2019-03" db="EMBL/GenBank/DDBJ databases">
        <title>Draft genome sequences of novel Actinobacteria.</title>
        <authorList>
            <person name="Sahin N."/>
            <person name="Ay H."/>
            <person name="Saygin H."/>
        </authorList>
    </citation>
    <scope>NUCLEOTIDE SEQUENCE [LARGE SCALE GENOMIC DNA]</scope>
    <source>
        <strain evidence="6 7">DSM 45941</strain>
    </source>
</reference>
<feature type="repeat" description="WD" evidence="3">
    <location>
        <begin position="1003"/>
        <end position="1044"/>
    </location>
</feature>
<dbReference type="PRINTS" id="PR00320">
    <property type="entry name" value="GPROTEINBRPT"/>
</dbReference>
<keyword evidence="1 3" id="KW-0853">WD repeat</keyword>
<keyword evidence="7" id="KW-1185">Reference proteome</keyword>
<dbReference type="PANTHER" id="PTHR19879">
    <property type="entry name" value="TRANSCRIPTION INITIATION FACTOR TFIID"/>
    <property type="match status" value="1"/>
</dbReference>
<keyword evidence="4" id="KW-0812">Transmembrane</keyword>
<dbReference type="SUPFAM" id="SSF50998">
    <property type="entry name" value="Quinoprotein alcohol dehydrogenase-like"/>
    <property type="match status" value="2"/>
</dbReference>
<feature type="repeat" description="WD" evidence="3">
    <location>
        <begin position="776"/>
        <end position="808"/>
    </location>
</feature>
<dbReference type="InterPro" id="IPR027417">
    <property type="entry name" value="P-loop_NTPase"/>
</dbReference>
<dbReference type="PROSITE" id="PS00678">
    <property type="entry name" value="WD_REPEATS_1"/>
    <property type="match status" value="2"/>
</dbReference>
<protein>
    <recommendedName>
        <fullName evidence="5">Novel STAND NTPase 1 domain-containing protein</fullName>
    </recommendedName>
</protein>
<dbReference type="InterPro" id="IPR015943">
    <property type="entry name" value="WD40/YVTN_repeat-like_dom_sf"/>
</dbReference>
<dbReference type="Pfam" id="PF00400">
    <property type="entry name" value="WD40"/>
    <property type="match status" value="11"/>
</dbReference>
<dbReference type="PROSITE" id="PS50294">
    <property type="entry name" value="WD_REPEATS_REGION"/>
    <property type="match status" value="10"/>
</dbReference>
<sequence>MARMNAMGDGDGETTCPYQGLAPFQSDRTELFFGRARATRDLLKRLASRLGEGGTVLLVSGASGVGKSSLLRAGLMPALADGLLPVAESAHWPRLLVTPSANPLQALAERWSETFGATSTTIHERLRDDPEGAAKEAGRFVLVVDQFEELFTLVADERERQAYVRALHAMAAAAPGAAVVAGVRADYWDRCAAYPQFAEAIQDGQVIVEPMTESDLRLAVTGPAAVAGLELEPGLVETILGDLRTGRAAGGGYEAGALPLLSQALLNTWERRADGTLTVRGYEESGRVRESVQRTADEVLGRLSAEDRKTALRIFRRMTLITAGGRVTRRTATLTELHAAASALTAESKGQVDALLSAFAGRRLLTLHEDAAEISHDALLTAWPALRQWLAPDLTAQAAYDGLVDDAEQWDENHRDAAFLYRGARLLAVDDSRPRWERDPDSFPPPGPVVEGFVAASARAARRAARRRRLATAGLAVLTVAALVAAGVAVRAAGNAEHQRRLALSRQLAAQSEIAGDPVLAGLLAVAAWRTAPTAQARRQMLDAAAQPGRGELRGNVRAVTRLLFGADGSVIVTGSEDGVVRLYDAASRRQLGAPIATDDPGCFGGLAAALSPDAKLLATACFRTVRFWDVASHRQVGAALDTKESVQTMAFSPDGRMLATPAYEGTVRLWDVAARKQVGTRIGRPNTEDGGDSINAAAFTPDGKRLVTAGADGKARVWDTATQRQVGDPFTGHTDDIEHLSLSADGTTAVTASADGTARFWSLATHEQIGAALRDPGSPSHFTAIGLSPDGKRLVTAGTDGYVRLWDTGDRRQVGPVLGDQPAIVSSIAVSPDGRTVAVADNDGAVRLWDATIHRQVGSAMPALSAVRFSPDGRTLAAPGPRIDADATGPDRAVRLWDVATQRQIGRPLLPPGNTSARENAVYGVRFGAGGRTVITRSSDGTIRLWDAARQQQIGSPLYADRDNWQVEFGPGERLLAVQRDDGSIGFWDVARHRESGPRITVPGGTGSVRDVAFSPDGAVLAVASRDRAVRLFDVARRRQIGAPLPDAVDAGIVGDLAFSPDGATLATTAAKGAVRLWDVASHRQIEPSLTGHTDRVTVLAFSPDGGVLATGSTDDTARLWDLRTHRQIGPPLIAHTGVVTGIAYSPSGNLLATVGTDRTARLWNVSVPADPAAAVCAATGRSLTRAEWRRYVPGEGFRRICG</sequence>
<feature type="repeat" description="WD" evidence="3">
    <location>
        <begin position="1134"/>
        <end position="1168"/>
    </location>
</feature>
<dbReference type="Gene3D" id="2.130.10.10">
    <property type="entry name" value="YVTN repeat-like/Quinoprotein amine dehydrogenase"/>
    <property type="match status" value="5"/>
</dbReference>
<evidence type="ECO:0000313" key="6">
    <source>
        <dbReference type="EMBL" id="TDD74796.1"/>
    </source>
</evidence>
<dbReference type="Pfam" id="PF20703">
    <property type="entry name" value="nSTAND1"/>
    <property type="match status" value="1"/>
</dbReference>
<accession>A0A4R5ASY4</accession>
<dbReference type="InterPro" id="IPR011047">
    <property type="entry name" value="Quinoprotein_ADH-like_sf"/>
</dbReference>
<dbReference type="EMBL" id="SMKY01000163">
    <property type="protein sequence ID" value="TDD74796.1"/>
    <property type="molecule type" value="Genomic_DNA"/>
</dbReference>
<comment type="caution">
    <text evidence="6">The sequence shown here is derived from an EMBL/GenBank/DDBJ whole genome shotgun (WGS) entry which is preliminary data.</text>
</comment>
<dbReference type="Proteomes" id="UP000295578">
    <property type="component" value="Unassembled WGS sequence"/>
</dbReference>
<feature type="repeat" description="WD" evidence="3">
    <location>
        <begin position="553"/>
        <end position="594"/>
    </location>
</feature>